<protein>
    <submittedName>
        <fullName evidence="1">Zf-HC2 domain-containing protein</fullName>
    </submittedName>
</protein>
<gene>
    <name evidence="1" type="ORF">EKH80_20085</name>
</gene>
<evidence type="ECO:0000313" key="1">
    <source>
        <dbReference type="EMBL" id="RUL70919.1"/>
    </source>
</evidence>
<proteinExistence type="predicted"/>
<dbReference type="OrthoDB" id="5958009at2"/>
<name>A0A432M161_9GAMM</name>
<dbReference type="EMBL" id="RYYV01000021">
    <property type="protein sequence ID" value="RUL70919.1"/>
    <property type="molecule type" value="Genomic_DNA"/>
</dbReference>
<dbReference type="RefSeq" id="WP_126686575.1">
    <property type="nucleotide sequence ID" value="NZ_RYYV01000021.1"/>
</dbReference>
<reference evidence="1 2" key="1">
    <citation type="submission" date="2018-12" db="EMBL/GenBank/DDBJ databases">
        <title>Dyella dinghuensis sp. nov. DHOA06 and Dyella choica sp. nov. 4M-K27, isolated from forest soil.</title>
        <authorList>
            <person name="Qiu L.-H."/>
            <person name="Gao Z.-H."/>
        </authorList>
    </citation>
    <scope>NUCLEOTIDE SEQUENCE [LARGE SCALE GENOMIC DNA]</scope>
    <source>
        <strain evidence="1 2">4M-K27</strain>
    </source>
</reference>
<evidence type="ECO:0000313" key="2">
    <source>
        <dbReference type="Proteomes" id="UP000274358"/>
    </source>
</evidence>
<accession>A0A432M161</accession>
<dbReference type="Proteomes" id="UP000274358">
    <property type="component" value="Unassembled WGS sequence"/>
</dbReference>
<organism evidence="1 2">
    <name type="scientific">Dyella choica</name>
    <dbReference type="NCBI Taxonomy" id="1927959"/>
    <lineage>
        <taxon>Bacteria</taxon>
        <taxon>Pseudomonadati</taxon>
        <taxon>Pseudomonadota</taxon>
        <taxon>Gammaproteobacteria</taxon>
        <taxon>Lysobacterales</taxon>
        <taxon>Rhodanobacteraceae</taxon>
        <taxon>Dyella</taxon>
    </lineage>
</organism>
<keyword evidence="2" id="KW-1185">Reference proteome</keyword>
<comment type="caution">
    <text evidence="1">The sequence shown here is derived from an EMBL/GenBank/DDBJ whole genome shotgun (WGS) entry which is preliminary data.</text>
</comment>
<sequence>MKMLAPYFGQDCPRAWEMMPWVLQNRATRKQTDWLASHLAQCEACRVEFEQQKRLKQAMSLPSDVKVDAEAGLQQLLGRLDAPAVEEPNRTRVGAGGWLTRALVAAVLIQAIGIGALGLKMWSAGDPVGYRTLSQEEATTATPGAIRVVPDASMTMAEWNALLHSLQLQVVGGPNEVGAYTLAPVNAKASKPNTLQQLRAARGIRLAEPVTGAP</sequence>
<dbReference type="AlphaFoldDB" id="A0A432M161"/>